<dbReference type="EMBL" id="FNZH01000003">
    <property type="protein sequence ID" value="SEJ34457.1"/>
    <property type="molecule type" value="Genomic_DNA"/>
</dbReference>
<gene>
    <name evidence="1" type="ORF">SAMN05192553_103364</name>
</gene>
<dbReference type="Gene3D" id="3.40.50.300">
    <property type="entry name" value="P-loop containing nucleotide triphosphate hydrolases"/>
    <property type="match status" value="1"/>
</dbReference>
<evidence type="ECO:0000313" key="2">
    <source>
        <dbReference type="Proteomes" id="UP000199403"/>
    </source>
</evidence>
<dbReference type="InterPro" id="IPR027417">
    <property type="entry name" value="P-loop_NTPase"/>
</dbReference>
<evidence type="ECO:0008006" key="3">
    <source>
        <dbReference type="Google" id="ProtNLM"/>
    </source>
</evidence>
<organism evidence="1 2">
    <name type="scientific">Cyclobacterium xiamenense</name>
    <dbReference type="NCBI Taxonomy" id="1297121"/>
    <lineage>
        <taxon>Bacteria</taxon>
        <taxon>Pseudomonadati</taxon>
        <taxon>Bacteroidota</taxon>
        <taxon>Cytophagia</taxon>
        <taxon>Cytophagales</taxon>
        <taxon>Cyclobacteriaceae</taxon>
        <taxon>Cyclobacterium</taxon>
    </lineage>
</organism>
<name>A0A1H6Y5Z5_9BACT</name>
<dbReference type="SUPFAM" id="SSF52540">
    <property type="entry name" value="P-loop containing nucleoside triphosphate hydrolases"/>
    <property type="match status" value="1"/>
</dbReference>
<dbReference type="AlphaFoldDB" id="A0A1H6Y5Z5"/>
<reference evidence="2" key="1">
    <citation type="submission" date="2016-10" db="EMBL/GenBank/DDBJ databases">
        <authorList>
            <person name="Varghese N."/>
            <person name="Submissions S."/>
        </authorList>
    </citation>
    <scope>NUCLEOTIDE SEQUENCE [LARGE SCALE GENOMIC DNA]</scope>
    <source>
        <strain evidence="2">IBRC-M 10761</strain>
    </source>
</reference>
<dbReference type="Proteomes" id="UP000199403">
    <property type="component" value="Unassembled WGS sequence"/>
</dbReference>
<proteinExistence type="predicted"/>
<evidence type="ECO:0000313" key="1">
    <source>
        <dbReference type="EMBL" id="SEJ34457.1"/>
    </source>
</evidence>
<protein>
    <recommendedName>
        <fullName evidence="3">Sulfotransferase domain-containing protein</fullName>
    </recommendedName>
</protein>
<accession>A0A1H6Y5Z5</accession>
<sequence>MIIPKHTEVVVCSYGGVGTTFLMEYLSNFKKINRFYDEDGAKHFPIPPISVNKNLKFVYIFGDPEMATISLFRRNFHHRQSTKLLRLTTKNLKPIPLEMSLEAYVSEGIDRFLFEDHFNNWYKHYLTHPTIFIRYENLYDVLPTLFDFLDIPREHLKGFPPKRERSSVGTVSDDSKRKITHMYGEFSHALKELPDCEIKEPISEKPLFVTYLKPIYAKVMLIWLLFVFQLTAKKRLPGIYGFLRDIKTKVTGR</sequence>
<keyword evidence="2" id="KW-1185">Reference proteome</keyword>